<proteinExistence type="predicted"/>
<comment type="caution">
    <text evidence="2">The sequence shown here is derived from an EMBL/GenBank/DDBJ whole genome shotgun (WGS) entry which is preliminary data.</text>
</comment>
<dbReference type="Proteomes" id="UP000036987">
    <property type="component" value="Unassembled WGS sequence"/>
</dbReference>
<organism evidence="2 3">
    <name type="scientific">Zostera marina</name>
    <name type="common">Eelgrass</name>
    <dbReference type="NCBI Taxonomy" id="29655"/>
    <lineage>
        <taxon>Eukaryota</taxon>
        <taxon>Viridiplantae</taxon>
        <taxon>Streptophyta</taxon>
        <taxon>Embryophyta</taxon>
        <taxon>Tracheophyta</taxon>
        <taxon>Spermatophyta</taxon>
        <taxon>Magnoliopsida</taxon>
        <taxon>Liliopsida</taxon>
        <taxon>Zosteraceae</taxon>
        <taxon>Zostera</taxon>
    </lineage>
</organism>
<gene>
    <name evidence="2" type="ORF">ZOSMA_5G02220</name>
</gene>
<dbReference type="AlphaFoldDB" id="A0A0K9NWI8"/>
<dbReference type="STRING" id="29655.A0A0K9NWI8"/>
<protein>
    <submittedName>
        <fullName evidence="2">Uncharacterized protein</fullName>
    </submittedName>
</protein>
<sequence>MEDGTKVRVSRGNGISGNIIPRPEILKIRKTPRPTTVGPRDTPMDIVLERTYNAKEGKGMPDL</sequence>
<accession>A0A0K9NWI8</accession>
<keyword evidence="3" id="KW-1185">Reference proteome</keyword>
<evidence type="ECO:0000256" key="1">
    <source>
        <dbReference type="SAM" id="MobiDB-lite"/>
    </source>
</evidence>
<feature type="region of interest" description="Disordered" evidence="1">
    <location>
        <begin position="1"/>
        <end position="22"/>
    </location>
</feature>
<name>A0A0K9NWI8_ZOSMR</name>
<dbReference type="OrthoDB" id="359154at2759"/>
<evidence type="ECO:0000313" key="2">
    <source>
        <dbReference type="EMBL" id="KMZ60355.1"/>
    </source>
</evidence>
<evidence type="ECO:0000313" key="3">
    <source>
        <dbReference type="Proteomes" id="UP000036987"/>
    </source>
</evidence>
<reference evidence="3" key="1">
    <citation type="journal article" date="2016" name="Nature">
        <title>The genome of the seagrass Zostera marina reveals angiosperm adaptation to the sea.</title>
        <authorList>
            <person name="Olsen J.L."/>
            <person name="Rouze P."/>
            <person name="Verhelst B."/>
            <person name="Lin Y.-C."/>
            <person name="Bayer T."/>
            <person name="Collen J."/>
            <person name="Dattolo E."/>
            <person name="De Paoli E."/>
            <person name="Dittami S."/>
            <person name="Maumus F."/>
            <person name="Michel G."/>
            <person name="Kersting A."/>
            <person name="Lauritano C."/>
            <person name="Lohaus R."/>
            <person name="Toepel M."/>
            <person name="Tonon T."/>
            <person name="Vanneste K."/>
            <person name="Amirebrahimi M."/>
            <person name="Brakel J."/>
            <person name="Bostroem C."/>
            <person name="Chovatia M."/>
            <person name="Grimwood J."/>
            <person name="Jenkins J.W."/>
            <person name="Jueterbock A."/>
            <person name="Mraz A."/>
            <person name="Stam W.T."/>
            <person name="Tice H."/>
            <person name="Bornberg-Bauer E."/>
            <person name="Green P.J."/>
            <person name="Pearson G.A."/>
            <person name="Procaccini G."/>
            <person name="Duarte C.M."/>
            <person name="Schmutz J."/>
            <person name="Reusch T.B.H."/>
            <person name="Van de Peer Y."/>
        </authorList>
    </citation>
    <scope>NUCLEOTIDE SEQUENCE [LARGE SCALE GENOMIC DNA]</scope>
    <source>
        <strain evidence="3">cv. Finnish</strain>
    </source>
</reference>
<dbReference type="EMBL" id="LFYR01001623">
    <property type="protein sequence ID" value="KMZ60355.1"/>
    <property type="molecule type" value="Genomic_DNA"/>
</dbReference>